<dbReference type="RefSeq" id="WP_140649554.1">
    <property type="nucleotide sequence ID" value="NZ_RCZB01000002.1"/>
</dbReference>
<dbReference type="SMART" id="SM00387">
    <property type="entry name" value="HATPase_c"/>
    <property type="match status" value="1"/>
</dbReference>
<proteinExistence type="predicted"/>
<dbReference type="GO" id="GO:0000155">
    <property type="term" value="F:phosphorelay sensor kinase activity"/>
    <property type="evidence" value="ECO:0007669"/>
    <property type="project" value="InterPro"/>
</dbReference>
<dbReference type="Gene3D" id="3.30.565.10">
    <property type="entry name" value="Histidine kinase-like ATPase, C-terminal domain"/>
    <property type="match status" value="1"/>
</dbReference>
<organism evidence="15 16">
    <name type="scientific">Rhodanobacter glycinis</name>
    <dbReference type="NCBI Taxonomy" id="582702"/>
    <lineage>
        <taxon>Bacteria</taxon>
        <taxon>Pseudomonadati</taxon>
        <taxon>Pseudomonadota</taxon>
        <taxon>Gammaproteobacteria</taxon>
        <taxon>Lysobacterales</taxon>
        <taxon>Rhodanobacteraceae</taxon>
        <taxon>Rhodanobacter</taxon>
    </lineage>
</organism>
<dbReference type="InterPro" id="IPR036890">
    <property type="entry name" value="HATPase_C_sf"/>
</dbReference>
<dbReference type="InterPro" id="IPR050428">
    <property type="entry name" value="TCS_sensor_his_kinase"/>
</dbReference>
<keyword evidence="16" id="KW-1185">Reference proteome</keyword>
<dbReference type="InterPro" id="IPR005467">
    <property type="entry name" value="His_kinase_dom"/>
</dbReference>
<evidence type="ECO:0000256" key="8">
    <source>
        <dbReference type="ARBA" id="ARBA00022989"/>
    </source>
</evidence>
<dbReference type="InterPro" id="IPR003660">
    <property type="entry name" value="HAMP_dom"/>
</dbReference>
<dbReference type="PROSITE" id="PS50109">
    <property type="entry name" value="HIS_KIN"/>
    <property type="match status" value="1"/>
</dbReference>
<keyword evidence="6 12" id="KW-0812">Transmembrane</keyword>
<evidence type="ECO:0000256" key="9">
    <source>
        <dbReference type="ARBA" id="ARBA00023012"/>
    </source>
</evidence>
<dbReference type="PROSITE" id="PS50885">
    <property type="entry name" value="HAMP"/>
    <property type="match status" value="1"/>
</dbReference>
<dbReference type="Proteomes" id="UP000319486">
    <property type="component" value="Unassembled WGS sequence"/>
</dbReference>
<dbReference type="CDD" id="cd00082">
    <property type="entry name" value="HisKA"/>
    <property type="match status" value="1"/>
</dbReference>
<keyword evidence="9" id="KW-0902">Two-component regulatory system</keyword>
<evidence type="ECO:0000256" key="4">
    <source>
        <dbReference type="ARBA" id="ARBA00022553"/>
    </source>
</evidence>
<evidence type="ECO:0000256" key="6">
    <source>
        <dbReference type="ARBA" id="ARBA00022692"/>
    </source>
</evidence>
<dbReference type="EMBL" id="RCZO01000001">
    <property type="protein sequence ID" value="TPG11069.1"/>
    <property type="molecule type" value="Genomic_DNA"/>
</dbReference>
<feature type="region of interest" description="Disordered" evidence="11">
    <location>
        <begin position="1"/>
        <end position="20"/>
    </location>
</feature>
<comment type="caution">
    <text evidence="15">The sequence shown here is derived from an EMBL/GenBank/DDBJ whole genome shotgun (WGS) entry which is preliminary data.</text>
</comment>
<evidence type="ECO:0000259" key="14">
    <source>
        <dbReference type="PROSITE" id="PS50885"/>
    </source>
</evidence>
<feature type="compositionally biased region" description="Polar residues" evidence="11">
    <location>
        <begin position="1"/>
        <end position="13"/>
    </location>
</feature>
<evidence type="ECO:0000256" key="5">
    <source>
        <dbReference type="ARBA" id="ARBA00022679"/>
    </source>
</evidence>
<feature type="transmembrane region" description="Helical" evidence="12">
    <location>
        <begin position="24"/>
        <end position="47"/>
    </location>
</feature>
<dbReference type="AlphaFoldDB" id="A0A502CGD4"/>
<dbReference type="PANTHER" id="PTHR45436">
    <property type="entry name" value="SENSOR HISTIDINE KINASE YKOH"/>
    <property type="match status" value="1"/>
</dbReference>
<dbReference type="InterPro" id="IPR004358">
    <property type="entry name" value="Sig_transdc_His_kin-like_C"/>
</dbReference>
<dbReference type="PRINTS" id="PR00344">
    <property type="entry name" value="BCTRLSENSOR"/>
</dbReference>
<keyword evidence="5" id="KW-0808">Transferase</keyword>
<evidence type="ECO:0000256" key="10">
    <source>
        <dbReference type="ARBA" id="ARBA00023136"/>
    </source>
</evidence>
<dbReference type="InterPro" id="IPR036097">
    <property type="entry name" value="HisK_dim/P_sf"/>
</dbReference>
<name>A0A502CGD4_9GAMM</name>
<feature type="domain" description="HAMP" evidence="14">
    <location>
        <begin position="208"/>
        <end position="259"/>
    </location>
</feature>
<dbReference type="PANTHER" id="PTHR45436:SF4">
    <property type="entry name" value="SENSOR PROTEIN PHOQ"/>
    <property type="match status" value="1"/>
</dbReference>
<reference evidence="15 16" key="1">
    <citation type="journal article" date="2019" name="Environ. Microbiol.">
        <title>Species interactions and distinct microbial communities in high Arctic permafrost affected cryosols are associated with the CH4 and CO2 gas fluxes.</title>
        <authorList>
            <person name="Altshuler I."/>
            <person name="Hamel J."/>
            <person name="Turney S."/>
            <person name="Magnuson E."/>
            <person name="Levesque R."/>
            <person name="Greer C."/>
            <person name="Whyte L.G."/>
        </authorList>
    </citation>
    <scope>NUCLEOTIDE SEQUENCE [LARGE SCALE GENOMIC DNA]</scope>
    <source>
        <strain evidence="15 16">S13Y</strain>
    </source>
</reference>
<evidence type="ECO:0000259" key="13">
    <source>
        <dbReference type="PROSITE" id="PS50109"/>
    </source>
</evidence>
<protein>
    <recommendedName>
        <fullName evidence="3">histidine kinase</fullName>
        <ecNumber evidence="3">2.7.13.3</ecNumber>
    </recommendedName>
</protein>
<keyword evidence="7" id="KW-0418">Kinase</keyword>
<dbReference type="EC" id="2.7.13.3" evidence="3"/>
<evidence type="ECO:0000256" key="11">
    <source>
        <dbReference type="SAM" id="MobiDB-lite"/>
    </source>
</evidence>
<dbReference type="Pfam" id="PF02518">
    <property type="entry name" value="HATPase_c"/>
    <property type="match status" value="1"/>
</dbReference>
<accession>A0A502CGD4</accession>
<dbReference type="InterPro" id="IPR003594">
    <property type="entry name" value="HATPase_dom"/>
</dbReference>
<dbReference type="Gene3D" id="1.10.287.130">
    <property type="match status" value="1"/>
</dbReference>
<keyword evidence="10 12" id="KW-0472">Membrane</keyword>
<evidence type="ECO:0000256" key="12">
    <source>
        <dbReference type="SAM" id="Phobius"/>
    </source>
</evidence>
<dbReference type="GO" id="GO:0005886">
    <property type="term" value="C:plasma membrane"/>
    <property type="evidence" value="ECO:0007669"/>
    <property type="project" value="TreeGrafter"/>
</dbReference>
<dbReference type="GO" id="GO:0005524">
    <property type="term" value="F:ATP binding"/>
    <property type="evidence" value="ECO:0007669"/>
    <property type="project" value="UniProtKB-KW"/>
</dbReference>
<feature type="transmembrane region" description="Helical" evidence="12">
    <location>
        <begin position="188"/>
        <end position="211"/>
    </location>
</feature>
<gene>
    <name evidence="15" type="ORF">EAH88_00480</name>
</gene>
<evidence type="ECO:0000313" key="15">
    <source>
        <dbReference type="EMBL" id="TPG11069.1"/>
    </source>
</evidence>
<evidence type="ECO:0000256" key="3">
    <source>
        <dbReference type="ARBA" id="ARBA00012438"/>
    </source>
</evidence>
<dbReference type="InterPro" id="IPR003661">
    <property type="entry name" value="HisK_dim/P_dom"/>
</dbReference>
<sequence>MPSRALTATTSNEPASPPSRPLSLAARAAIATGFVLAGFLGLVGLTLSQANKQRALSTLHDRLQNFAIAYITNTDVNRYGKLLPPIDTLPDPNFSGPGSGLYAVAIGDHGFRWESSSAIGRDFNFLKPLEPGQSRFVGPIDTRMGRLYYYSKGVALDMETGKSVGLTMTVAQSEDQLEGENAVFRHTLVIWLSILGVMLIVLQLLLLRWSLTPLRKVASDMSRVERGDSEQLDSQYPMELTGLTERINAFINNEREQRTRYRHTLADLAHSLKTPLAVIRSQLESATAGDEVARRGSVLDQVRRMNELVAYQLSRAATSGRQTFASAIPIAGHAEDLVQSLEKVYASKNVLCEFDIADGAVFYGEQGDLLELLGNLLENAFKWAGHRVLLVVKMQPQAGRQRPGLLLCVEDDGPGIADDKIEKVLQRGVRGDERVQGHGIGLSIVQDIVHAYQGELTVDRSTEFGGARFCVKLAAS</sequence>
<keyword evidence="4" id="KW-0597">Phosphoprotein</keyword>
<evidence type="ECO:0000256" key="2">
    <source>
        <dbReference type="ARBA" id="ARBA00004370"/>
    </source>
</evidence>
<feature type="domain" description="Histidine kinase" evidence="13">
    <location>
        <begin position="267"/>
        <end position="476"/>
    </location>
</feature>
<evidence type="ECO:0000256" key="1">
    <source>
        <dbReference type="ARBA" id="ARBA00000085"/>
    </source>
</evidence>
<keyword evidence="8 12" id="KW-1133">Transmembrane helix</keyword>
<dbReference type="SUPFAM" id="SSF47384">
    <property type="entry name" value="Homodimeric domain of signal transducing histidine kinase"/>
    <property type="match status" value="1"/>
</dbReference>
<dbReference type="SUPFAM" id="SSF55874">
    <property type="entry name" value="ATPase domain of HSP90 chaperone/DNA topoisomerase II/histidine kinase"/>
    <property type="match status" value="1"/>
</dbReference>
<comment type="catalytic activity">
    <reaction evidence="1">
        <text>ATP + protein L-histidine = ADP + protein N-phospho-L-histidine.</text>
        <dbReference type="EC" id="2.7.13.3"/>
    </reaction>
</comment>
<evidence type="ECO:0000256" key="7">
    <source>
        <dbReference type="ARBA" id="ARBA00022777"/>
    </source>
</evidence>
<dbReference type="OrthoDB" id="9809567at2"/>
<comment type="subcellular location">
    <subcellularLocation>
        <location evidence="2">Membrane</location>
    </subcellularLocation>
</comment>
<evidence type="ECO:0000313" key="16">
    <source>
        <dbReference type="Proteomes" id="UP000319486"/>
    </source>
</evidence>